<dbReference type="Pfam" id="PF13421">
    <property type="entry name" value="Band_7_1"/>
    <property type="match status" value="1"/>
</dbReference>
<proteinExistence type="predicted"/>
<evidence type="ECO:0000259" key="1">
    <source>
        <dbReference type="Pfam" id="PF13421"/>
    </source>
</evidence>
<keyword evidence="3" id="KW-1185">Reference proteome</keyword>
<feature type="domain" description="SPFH" evidence="1">
    <location>
        <begin position="27"/>
        <end position="228"/>
    </location>
</feature>
<evidence type="ECO:0000313" key="2">
    <source>
        <dbReference type="EMBL" id="MBC5663443.1"/>
    </source>
</evidence>
<name>A0A8I0DSU5_9FIRM</name>
<sequence>MGLFSNQFANVVEWEEYRDDLLFWKWTNREIKKDSRLIIKPGQDAIFLYNGAVEGIFTESGSYTIDSDIIPFLSTLKGFKFGFNSGLRAEVLFINTKEFTCNWGTSSPIRLQAPGLPGGLPVRSNGKFSFKIDDYNVLIERIAGVKAIFTVDDVRDRIKGILDGLLIKWITKVGGDVFNLMANATDIAKGILEDLDMELIKIGLTMTDFRISEFTYPENISKRADQAAEYTMLGDMGRFQQVKMVDALANSNGKGGTNMADVASGMMGMQMGMMMANQMTGNLQNNMNGQMNQQAAPTGNGTAPKFCPNCGTPTNGAKFCGNCGTKLI</sequence>
<organism evidence="2 3">
    <name type="scientific">Coprococcus hominis</name>
    <name type="common">ex Liu et al. 2022</name>
    <dbReference type="NCBI Taxonomy" id="2763039"/>
    <lineage>
        <taxon>Bacteria</taxon>
        <taxon>Bacillati</taxon>
        <taxon>Bacillota</taxon>
        <taxon>Clostridia</taxon>
        <taxon>Lachnospirales</taxon>
        <taxon>Lachnospiraceae</taxon>
        <taxon>Coprococcus</taxon>
    </lineage>
</organism>
<dbReference type="PANTHER" id="PTHR37826:SF2">
    <property type="entry name" value="ZINC-RIBBON DOMAIN-CONTAINING PROTEIN"/>
    <property type="match status" value="1"/>
</dbReference>
<dbReference type="PANTHER" id="PTHR37826">
    <property type="entry name" value="FLOTILLIN BAND_7_5 DOMAIN PROTEIN"/>
    <property type="match status" value="1"/>
</dbReference>
<gene>
    <name evidence="2" type="ORF">H8S09_11240</name>
</gene>
<dbReference type="AlphaFoldDB" id="A0A8I0DSU5"/>
<dbReference type="EMBL" id="JACOOX010000006">
    <property type="protein sequence ID" value="MBC5663443.1"/>
    <property type="molecule type" value="Genomic_DNA"/>
</dbReference>
<dbReference type="InterPro" id="IPR036013">
    <property type="entry name" value="Band_7/SPFH_dom_sf"/>
</dbReference>
<dbReference type="Proteomes" id="UP000615234">
    <property type="component" value="Unassembled WGS sequence"/>
</dbReference>
<dbReference type="CDD" id="cd03408">
    <property type="entry name" value="SPFH_like_u1"/>
    <property type="match status" value="1"/>
</dbReference>
<accession>A0A8I0DSU5</accession>
<dbReference type="RefSeq" id="WP_117785144.1">
    <property type="nucleotide sequence ID" value="NZ_JACOOX010000006.1"/>
</dbReference>
<dbReference type="InterPro" id="IPR033880">
    <property type="entry name" value="SPFH_YdjI"/>
</dbReference>
<reference evidence="2 3" key="1">
    <citation type="submission" date="2020-08" db="EMBL/GenBank/DDBJ databases">
        <title>Genome public.</title>
        <authorList>
            <person name="Liu C."/>
            <person name="Sun Q."/>
        </authorList>
    </citation>
    <scope>NUCLEOTIDE SEQUENCE [LARGE SCALE GENOMIC DNA]</scope>
    <source>
        <strain evidence="2 3">NSJ-10</strain>
    </source>
</reference>
<comment type="caution">
    <text evidence="2">The sequence shown here is derived from an EMBL/GenBank/DDBJ whole genome shotgun (WGS) entry which is preliminary data.</text>
</comment>
<protein>
    <submittedName>
        <fullName evidence="2">SPFH domain-containing protein</fullName>
    </submittedName>
</protein>
<evidence type="ECO:0000313" key="3">
    <source>
        <dbReference type="Proteomes" id="UP000615234"/>
    </source>
</evidence>
<dbReference type="SUPFAM" id="SSF117892">
    <property type="entry name" value="Band 7/SPFH domain"/>
    <property type="match status" value="1"/>
</dbReference>